<proteinExistence type="predicted"/>
<dbReference type="Proteomes" id="UP000245768">
    <property type="component" value="Unassembled WGS sequence"/>
</dbReference>
<accession>A0A316YA56</accession>
<feature type="region of interest" description="Disordered" evidence="1">
    <location>
        <begin position="144"/>
        <end position="209"/>
    </location>
</feature>
<dbReference type="EMBL" id="KZ819644">
    <property type="protein sequence ID" value="PWN86566.1"/>
    <property type="molecule type" value="Genomic_DNA"/>
</dbReference>
<sequence>MLHQKVFLGFLGALLASFTTTASTAVPRDSRKLASQAIVNAEASSHEVLDRFEHGFWPGLMKRETNCSLVSAQRQPTHPLQHQAPHRVHAAHRQHEPSPPLPDYIPLHDSSKDSSSDDSFVDIETPVGDRYFLTALRTLGSNHVPSAGSSSTSGHASIAYSSSASGHAFGTHSSSNSEDASDADSSSNSKDASDVHSSSGSNFSSSSAS</sequence>
<dbReference type="AlphaFoldDB" id="A0A316YA56"/>
<gene>
    <name evidence="3" type="ORF">FA10DRAFT_291900</name>
</gene>
<dbReference type="RefSeq" id="XP_025373764.1">
    <property type="nucleotide sequence ID" value="XM_025524374.1"/>
</dbReference>
<evidence type="ECO:0000313" key="3">
    <source>
        <dbReference type="EMBL" id="PWN86566.1"/>
    </source>
</evidence>
<evidence type="ECO:0000313" key="4">
    <source>
        <dbReference type="Proteomes" id="UP000245768"/>
    </source>
</evidence>
<dbReference type="GeneID" id="37046290"/>
<feature type="chain" id="PRO_5016445479" evidence="2">
    <location>
        <begin position="25"/>
        <end position="209"/>
    </location>
</feature>
<keyword evidence="2" id="KW-0732">Signal</keyword>
<dbReference type="InParanoid" id="A0A316YA56"/>
<feature type="region of interest" description="Disordered" evidence="1">
    <location>
        <begin position="70"/>
        <end position="121"/>
    </location>
</feature>
<name>A0A316YA56_9BASI</name>
<protein>
    <submittedName>
        <fullName evidence="3">Uncharacterized protein</fullName>
    </submittedName>
</protein>
<feature type="signal peptide" evidence="2">
    <location>
        <begin position="1"/>
        <end position="24"/>
    </location>
</feature>
<evidence type="ECO:0000256" key="2">
    <source>
        <dbReference type="SAM" id="SignalP"/>
    </source>
</evidence>
<keyword evidence="4" id="KW-1185">Reference proteome</keyword>
<organism evidence="3 4">
    <name type="scientific">Acaromyces ingoldii</name>
    <dbReference type="NCBI Taxonomy" id="215250"/>
    <lineage>
        <taxon>Eukaryota</taxon>
        <taxon>Fungi</taxon>
        <taxon>Dikarya</taxon>
        <taxon>Basidiomycota</taxon>
        <taxon>Ustilaginomycotina</taxon>
        <taxon>Exobasidiomycetes</taxon>
        <taxon>Exobasidiales</taxon>
        <taxon>Cryptobasidiaceae</taxon>
        <taxon>Acaromyces</taxon>
    </lineage>
</organism>
<feature type="compositionally biased region" description="Polar residues" evidence="1">
    <location>
        <begin position="70"/>
        <end position="80"/>
    </location>
</feature>
<reference evidence="3 4" key="1">
    <citation type="journal article" date="2018" name="Mol. Biol. Evol.">
        <title>Broad Genomic Sampling Reveals a Smut Pathogenic Ancestry of the Fungal Clade Ustilaginomycotina.</title>
        <authorList>
            <person name="Kijpornyongpan T."/>
            <person name="Mondo S.J."/>
            <person name="Barry K."/>
            <person name="Sandor L."/>
            <person name="Lee J."/>
            <person name="Lipzen A."/>
            <person name="Pangilinan J."/>
            <person name="LaButti K."/>
            <person name="Hainaut M."/>
            <person name="Henrissat B."/>
            <person name="Grigoriev I.V."/>
            <person name="Spatafora J.W."/>
            <person name="Aime M.C."/>
        </authorList>
    </citation>
    <scope>NUCLEOTIDE SEQUENCE [LARGE SCALE GENOMIC DNA]</scope>
    <source>
        <strain evidence="3 4">MCA 4198</strain>
    </source>
</reference>
<feature type="compositionally biased region" description="Low complexity" evidence="1">
    <location>
        <begin position="146"/>
        <end position="209"/>
    </location>
</feature>
<evidence type="ECO:0000256" key="1">
    <source>
        <dbReference type="SAM" id="MobiDB-lite"/>
    </source>
</evidence>